<dbReference type="EMBL" id="CACVBS010000032">
    <property type="protein sequence ID" value="CAA7261240.1"/>
    <property type="molecule type" value="Genomic_DNA"/>
</dbReference>
<dbReference type="InterPro" id="IPR002575">
    <property type="entry name" value="Aminoglycoside_PTrfase"/>
</dbReference>
<feature type="domain" description="Aminoglycoside phosphotransferase" evidence="1">
    <location>
        <begin position="95"/>
        <end position="229"/>
    </location>
</feature>
<evidence type="ECO:0000313" key="2">
    <source>
        <dbReference type="EMBL" id="CAA7261240.1"/>
    </source>
</evidence>
<keyword evidence="3" id="KW-1185">Reference proteome</keyword>
<organism evidence="2 3">
    <name type="scientific">Cyclocybe aegerita</name>
    <name type="common">Black poplar mushroom</name>
    <name type="synonym">Agrocybe aegerita</name>
    <dbReference type="NCBI Taxonomy" id="1973307"/>
    <lineage>
        <taxon>Eukaryota</taxon>
        <taxon>Fungi</taxon>
        <taxon>Dikarya</taxon>
        <taxon>Basidiomycota</taxon>
        <taxon>Agaricomycotina</taxon>
        <taxon>Agaricomycetes</taxon>
        <taxon>Agaricomycetidae</taxon>
        <taxon>Agaricales</taxon>
        <taxon>Agaricineae</taxon>
        <taxon>Bolbitiaceae</taxon>
        <taxon>Cyclocybe</taxon>
    </lineage>
</organism>
<dbReference type="Pfam" id="PF01636">
    <property type="entry name" value="APH"/>
    <property type="match status" value="1"/>
</dbReference>
<accession>A0A8S0VTZ0</accession>
<sequence length="331" mass="36996">MEASISALSRYQISQFFSKNAPVTQEQCNQEAERITGASASPSTVQGGTSYTVVAGESVVQFRAGHSALDLQLLRCVEQAYAGFVPHHLHAGEVGKLYIYTMDNVGGVSMYLARDQLHRDNYRLLQRTVKDYARFFASAWHNTPEGTPSPSRTLLYDDYSSQLTQLCAGLPPRFHQTLDNLISRLPDLFAEDWPMVPNHTDLLENNIHVDTGTGKLVGICDWKGTEVSPFGMSLGGLETMLGINKTKGGWCYHPNQKALRDLFWEVFYTTMGNTYDERVEVARLVGIFLANGWQYDEEGQKVTVWEGTYELAYLDAVVLGNQASRAFITQL</sequence>
<comment type="caution">
    <text evidence="2">The sequence shown here is derived from an EMBL/GenBank/DDBJ whole genome shotgun (WGS) entry which is preliminary data.</text>
</comment>
<gene>
    <name evidence="2" type="ORF">AAE3_LOCUS3405</name>
</gene>
<dbReference type="OrthoDB" id="5598852at2759"/>
<proteinExistence type="predicted"/>
<evidence type="ECO:0000259" key="1">
    <source>
        <dbReference type="Pfam" id="PF01636"/>
    </source>
</evidence>
<dbReference type="AlphaFoldDB" id="A0A8S0VTZ0"/>
<dbReference type="Proteomes" id="UP000467700">
    <property type="component" value="Unassembled WGS sequence"/>
</dbReference>
<dbReference type="InterPro" id="IPR011009">
    <property type="entry name" value="Kinase-like_dom_sf"/>
</dbReference>
<dbReference type="SUPFAM" id="SSF56112">
    <property type="entry name" value="Protein kinase-like (PK-like)"/>
    <property type="match status" value="1"/>
</dbReference>
<reference evidence="2 3" key="1">
    <citation type="submission" date="2020-01" db="EMBL/GenBank/DDBJ databases">
        <authorList>
            <person name="Gupta K D."/>
        </authorList>
    </citation>
    <scope>NUCLEOTIDE SEQUENCE [LARGE SCALE GENOMIC DNA]</scope>
</reference>
<protein>
    <recommendedName>
        <fullName evidence="1">Aminoglycoside phosphotransferase domain-containing protein</fullName>
    </recommendedName>
</protein>
<evidence type="ECO:0000313" key="3">
    <source>
        <dbReference type="Proteomes" id="UP000467700"/>
    </source>
</evidence>
<name>A0A8S0VTZ0_CYCAE</name>